<protein>
    <recommendedName>
        <fullName evidence="4">DUF5683 domain-containing protein</fullName>
    </recommendedName>
</protein>
<comment type="caution">
    <text evidence="2">The sequence shown here is derived from an EMBL/GenBank/DDBJ whole genome shotgun (WGS) entry which is preliminary data.</text>
</comment>
<gene>
    <name evidence="2" type="ORF">E6K71_05530</name>
</gene>
<evidence type="ECO:0000256" key="1">
    <source>
        <dbReference type="SAM" id="MobiDB-lite"/>
    </source>
</evidence>
<dbReference type="AlphaFoldDB" id="A0A538SCH8"/>
<dbReference type="Proteomes" id="UP000316292">
    <property type="component" value="Unassembled WGS sequence"/>
</dbReference>
<evidence type="ECO:0000313" key="2">
    <source>
        <dbReference type="EMBL" id="TMQ49074.1"/>
    </source>
</evidence>
<reference evidence="2 3" key="1">
    <citation type="journal article" date="2019" name="Nat. Microbiol.">
        <title>Mediterranean grassland soil C-N compound turnover is dependent on rainfall and depth, and is mediated by genomically divergent microorganisms.</title>
        <authorList>
            <person name="Diamond S."/>
            <person name="Andeer P.F."/>
            <person name="Li Z."/>
            <person name="Crits-Christoph A."/>
            <person name="Burstein D."/>
            <person name="Anantharaman K."/>
            <person name="Lane K.R."/>
            <person name="Thomas B.C."/>
            <person name="Pan C."/>
            <person name="Northen T.R."/>
            <person name="Banfield J.F."/>
        </authorList>
    </citation>
    <scope>NUCLEOTIDE SEQUENCE [LARGE SCALE GENOMIC DNA]</scope>
    <source>
        <strain evidence="2">WS_1</strain>
    </source>
</reference>
<proteinExistence type="predicted"/>
<name>A0A538SCH8_UNCEI</name>
<sequence length="284" mass="30875">MAAAFATVPIAQADSRFDLAPGASRSWREAAAWSPLADLYAARSTLPAETLSDSTATQPAPADRGAAPSSDARPARGSKKALLLSILLPGAGELYSGHKSRATGFFISEGVIWANWVTWRIAGRLRRDNYIEQAHLNAGMGTSSESDDFWRLVGIYTRSSGSGPDSYEDALRRDARNEFPSDPAAQDAWVAERLPTGNRAWNWTSAEAQAAFRDTRHNSTRAYQRAKYSIAFAILNRVASVIDTQMLHRKDSKADVSAIDGPRVRILTDMTADGGGRLLVRSTF</sequence>
<feature type="region of interest" description="Disordered" evidence="1">
    <location>
        <begin position="50"/>
        <end position="75"/>
    </location>
</feature>
<accession>A0A538SCH8</accession>
<organism evidence="2 3">
    <name type="scientific">Eiseniibacteriota bacterium</name>
    <dbReference type="NCBI Taxonomy" id="2212470"/>
    <lineage>
        <taxon>Bacteria</taxon>
        <taxon>Candidatus Eiseniibacteriota</taxon>
    </lineage>
</organism>
<dbReference type="EMBL" id="VBOR01000061">
    <property type="protein sequence ID" value="TMQ49074.1"/>
    <property type="molecule type" value="Genomic_DNA"/>
</dbReference>
<evidence type="ECO:0008006" key="4">
    <source>
        <dbReference type="Google" id="ProtNLM"/>
    </source>
</evidence>
<evidence type="ECO:0000313" key="3">
    <source>
        <dbReference type="Proteomes" id="UP000316292"/>
    </source>
</evidence>